<keyword evidence="2" id="KW-1185">Reference proteome</keyword>
<evidence type="ECO:0000313" key="2">
    <source>
        <dbReference type="Proteomes" id="UP000635996"/>
    </source>
</evidence>
<comment type="caution">
    <text evidence="1">The sequence shown here is derived from an EMBL/GenBank/DDBJ whole genome shotgun (WGS) entry which is preliminary data.</text>
</comment>
<organism evidence="1 2">
    <name type="scientific">Streptomyces thermoviolaceus subsp. thermoviolaceus</name>
    <dbReference type="NCBI Taxonomy" id="66860"/>
    <lineage>
        <taxon>Bacteria</taxon>
        <taxon>Bacillati</taxon>
        <taxon>Actinomycetota</taxon>
        <taxon>Actinomycetes</taxon>
        <taxon>Kitasatosporales</taxon>
        <taxon>Streptomycetaceae</taxon>
        <taxon>Streptomyces</taxon>
    </lineage>
</organism>
<evidence type="ECO:0000313" key="1">
    <source>
        <dbReference type="EMBL" id="NJP17217.1"/>
    </source>
</evidence>
<dbReference type="EMBL" id="JAATEL010000036">
    <property type="protein sequence ID" value="NJP17217.1"/>
    <property type="molecule type" value="Genomic_DNA"/>
</dbReference>
<reference evidence="1 2" key="1">
    <citation type="submission" date="2020-03" db="EMBL/GenBank/DDBJ databases">
        <title>WGS of actinomycetes isolated from Thailand.</title>
        <authorList>
            <person name="Thawai C."/>
        </authorList>
    </citation>
    <scope>NUCLEOTIDE SEQUENCE [LARGE SCALE GENOMIC DNA]</scope>
    <source>
        <strain evidence="1 2">NBRC 13905</strain>
    </source>
</reference>
<accession>A0ABX0YX31</accession>
<proteinExistence type="predicted"/>
<dbReference type="Proteomes" id="UP000635996">
    <property type="component" value="Unassembled WGS sequence"/>
</dbReference>
<protein>
    <submittedName>
        <fullName evidence="1">Uncharacterized protein</fullName>
    </submittedName>
</protein>
<name>A0ABX0YX31_STRTL</name>
<gene>
    <name evidence="1" type="ORF">HCJ95_23810</name>
</gene>
<sequence length="157" mass="17583">MGDAVRPDRHWVELHPDGFCRHRPDAEDQLIPWSRVMTGIWITWGRFPWNAGSRGKYTLRGTVAGRTAGWLHMLLRLPYEEAALRFDRHAGTYRAMDAVRLEELLRQLVATDRLPLLGDPDWVGRAVAHLSGGAPTRTPGALRRAVTEAIEAAGAAR</sequence>